<dbReference type="Proteomes" id="UP000015105">
    <property type="component" value="Chromosome 5D"/>
</dbReference>
<protein>
    <submittedName>
        <fullName evidence="1">Uncharacterized protein</fullName>
    </submittedName>
</protein>
<keyword evidence="2" id="KW-1185">Reference proteome</keyword>
<dbReference type="EnsemblPlants" id="AET5Gv20613000.3">
    <property type="protein sequence ID" value="AET5Gv20613000.3"/>
    <property type="gene ID" value="AET5Gv20613000"/>
</dbReference>
<dbReference type="AlphaFoldDB" id="A0A453L3J7"/>
<reference evidence="1" key="4">
    <citation type="submission" date="2019-03" db="UniProtKB">
        <authorList>
            <consortium name="EnsemblPlants"/>
        </authorList>
    </citation>
    <scope>IDENTIFICATION</scope>
</reference>
<reference evidence="1" key="5">
    <citation type="journal article" date="2021" name="G3 (Bethesda)">
        <title>Aegilops tauschii genome assembly Aet v5.0 features greater sequence contiguity and improved annotation.</title>
        <authorList>
            <person name="Wang L."/>
            <person name="Zhu T."/>
            <person name="Rodriguez J.C."/>
            <person name="Deal K.R."/>
            <person name="Dubcovsky J."/>
            <person name="McGuire P.E."/>
            <person name="Lux T."/>
            <person name="Spannagl M."/>
            <person name="Mayer K.F.X."/>
            <person name="Baldrich P."/>
            <person name="Meyers B.C."/>
            <person name="Huo N."/>
            <person name="Gu Y.Q."/>
            <person name="Zhou H."/>
            <person name="Devos K.M."/>
            <person name="Bennetzen J.L."/>
            <person name="Unver T."/>
            <person name="Budak H."/>
            <person name="Gulick P.J."/>
            <person name="Galiba G."/>
            <person name="Kalapos B."/>
            <person name="Nelson D.R."/>
            <person name="Li P."/>
            <person name="You F.M."/>
            <person name="Luo M.C."/>
            <person name="Dvorak J."/>
        </authorList>
    </citation>
    <scope>NUCLEOTIDE SEQUENCE [LARGE SCALE GENOMIC DNA]</scope>
    <source>
        <strain evidence="1">cv. AL8/78</strain>
    </source>
</reference>
<evidence type="ECO:0000313" key="1">
    <source>
        <dbReference type="EnsemblPlants" id="AET5Gv20613000.4"/>
    </source>
</evidence>
<evidence type="ECO:0000313" key="2">
    <source>
        <dbReference type="Proteomes" id="UP000015105"/>
    </source>
</evidence>
<dbReference type="Gramene" id="AET5Gv20613000.4">
    <property type="protein sequence ID" value="AET5Gv20613000.4"/>
    <property type="gene ID" value="AET5Gv20613000"/>
</dbReference>
<proteinExistence type="predicted"/>
<reference evidence="2" key="2">
    <citation type="journal article" date="2017" name="Nat. Plants">
        <title>The Aegilops tauschii genome reveals multiple impacts of transposons.</title>
        <authorList>
            <person name="Zhao G."/>
            <person name="Zou C."/>
            <person name="Li K."/>
            <person name="Wang K."/>
            <person name="Li T."/>
            <person name="Gao L."/>
            <person name="Zhang X."/>
            <person name="Wang H."/>
            <person name="Yang Z."/>
            <person name="Liu X."/>
            <person name="Jiang W."/>
            <person name="Mao L."/>
            <person name="Kong X."/>
            <person name="Jiao Y."/>
            <person name="Jia J."/>
        </authorList>
    </citation>
    <scope>NUCLEOTIDE SEQUENCE [LARGE SCALE GENOMIC DNA]</scope>
    <source>
        <strain evidence="2">cv. AL8/78</strain>
    </source>
</reference>
<sequence>LHSNLLTNKQMTHVCPNTADHCMSVTPTKRVGLQIMTRLLKLLNIFYMNSSSFAHVRNSPTPFAHPSGVQTTFT</sequence>
<dbReference type="Gramene" id="AET5Gv20613000.3">
    <property type="protein sequence ID" value="AET5Gv20613000.3"/>
    <property type="gene ID" value="AET5Gv20613000"/>
</dbReference>
<name>A0A453L3J7_AEGTS</name>
<reference evidence="2" key="1">
    <citation type="journal article" date="2014" name="Science">
        <title>Ancient hybridizations among the ancestral genomes of bread wheat.</title>
        <authorList>
            <consortium name="International Wheat Genome Sequencing Consortium,"/>
            <person name="Marcussen T."/>
            <person name="Sandve S.R."/>
            <person name="Heier L."/>
            <person name="Spannagl M."/>
            <person name="Pfeifer M."/>
            <person name="Jakobsen K.S."/>
            <person name="Wulff B.B."/>
            <person name="Steuernagel B."/>
            <person name="Mayer K.F."/>
            <person name="Olsen O.A."/>
        </authorList>
    </citation>
    <scope>NUCLEOTIDE SEQUENCE [LARGE SCALE GENOMIC DNA]</scope>
    <source>
        <strain evidence="2">cv. AL8/78</strain>
    </source>
</reference>
<organism evidence="1 2">
    <name type="scientific">Aegilops tauschii subsp. strangulata</name>
    <name type="common">Goatgrass</name>
    <dbReference type="NCBI Taxonomy" id="200361"/>
    <lineage>
        <taxon>Eukaryota</taxon>
        <taxon>Viridiplantae</taxon>
        <taxon>Streptophyta</taxon>
        <taxon>Embryophyta</taxon>
        <taxon>Tracheophyta</taxon>
        <taxon>Spermatophyta</taxon>
        <taxon>Magnoliopsida</taxon>
        <taxon>Liliopsida</taxon>
        <taxon>Poales</taxon>
        <taxon>Poaceae</taxon>
        <taxon>BOP clade</taxon>
        <taxon>Pooideae</taxon>
        <taxon>Triticodae</taxon>
        <taxon>Triticeae</taxon>
        <taxon>Triticinae</taxon>
        <taxon>Aegilops</taxon>
    </lineage>
</organism>
<reference evidence="1" key="3">
    <citation type="journal article" date="2017" name="Nature">
        <title>Genome sequence of the progenitor of the wheat D genome Aegilops tauschii.</title>
        <authorList>
            <person name="Luo M.C."/>
            <person name="Gu Y.Q."/>
            <person name="Puiu D."/>
            <person name="Wang H."/>
            <person name="Twardziok S.O."/>
            <person name="Deal K.R."/>
            <person name="Huo N."/>
            <person name="Zhu T."/>
            <person name="Wang L."/>
            <person name="Wang Y."/>
            <person name="McGuire P.E."/>
            <person name="Liu S."/>
            <person name="Long H."/>
            <person name="Ramasamy R.K."/>
            <person name="Rodriguez J.C."/>
            <person name="Van S.L."/>
            <person name="Yuan L."/>
            <person name="Wang Z."/>
            <person name="Xia Z."/>
            <person name="Xiao L."/>
            <person name="Anderson O.D."/>
            <person name="Ouyang S."/>
            <person name="Liang Y."/>
            <person name="Zimin A.V."/>
            <person name="Pertea G."/>
            <person name="Qi P."/>
            <person name="Bennetzen J.L."/>
            <person name="Dai X."/>
            <person name="Dawson M.W."/>
            <person name="Muller H.G."/>
            <person name="Kugler K."/>
            <person name="Rivarola-Duarte L."/>
            <person name="Spannagl M."/>
            <person name="Mayer K.F.X."/>
            <person name="Lu F.H."/>
            <person name="Bevan M.W."/>
            <person name="Leroy P."/>
            <person name="Li P."/>
            <person name="You F.M."/>
            <person name="Sun Q."/>
            <person name="Liu Z."/>
            <person name="Lyons E."/>
            <person name="Wicker T."/>
            <person name="Salzberg S.L."/>
            <person name="Devos K.M."/>
            <person name="Dvorak J."/>
        </authorList>
    </citation>
    <scope>NUCLEOTIDE SEQUENCE [LARGE SCALE GENOMIC DNA]</scope>
    <source>
        <strain evidence="1">cv. AL8/78</strain>
    </source>
</reference>
<accession>A0A453L3J7</accession>
<dbReference type="EnsemblPlants" id="AET5Gv20613000.4">
    <property type="protein sequence ID" value="AET5Gv20613000.4"/>
    <property type="gene ID" value="AET5Gv20613000"/>
</dbReference>